<dbReference type="AlphaFoldDB" id="A0A3Q2TTV6"/>
<dbReference type="GeneID" id="105916785"/>
<feature type="chain" id="PRO_5018662873" evidence="2">
    <location>
        <begin position="25"/>
        <end position="303"/>
    </location>
</feature>
<accession>A0A3Q2TTV6</accession>
<dbReference type="Proteomes" id="UP000265000">
    <property type="component" value="Unplaced"/>
</dbReference>
<feature type="domain" description="Fibronectin type-III" evidence="3">
    <location>
        <begin position="5"/>
        <end position="105"/>
    </location>
</feature>
<dbReference type="OrthoDB" id="8724082at2759"/>
<evidence type="ECO:0000259" key="3">
    <source>
        <dbReference type="Pfam" id="PF01108"/>
    </source>
</evidence>
<dbReference type="STRING" id="8078.ENSFHEP00000020235"/>
<evidence type="ECO:0000259" key="4">
    <source>
        <dbReference type="Pfam" id="PF09294"/>
    </source>
</evidence>
<dbReference type="Pfam" id="PF01108">
    <property type="entry name" value="Tissue_fac"/>
    <property type="match status" value="1"/>
</dbReference>
<dbReference type="SUPFAM" id="SSF49265">
    <property type="entry name" value="Fibronectin type III"/>
    <property type="match status" value="2"/>
</dbReference>
<dbReference type="InterPro" id="IPR013783">
    <property type="entry name" value="Ig-like_fold"/>
</dbReference>
<feature type="signal peptide" evidence="2">
    <location>
        <begin position="1"/>
        <end position="24"/>
    </location>
</feature>
<dbReference type="GO" id="GO:0005886">
    <property type="term" value="C:plasma membrane"/>
    <property type="evidence" value="ECO:0007669"/>
    <property type="project" value="TreeGrafter"/>
</dbReference>
<evidence type="ECO:0000313" key="5">
    <source>
        <dbReference type="Ensembl" id="ENSFHEP00000020235.1"/>
    </source>
</evidence>
<dbReference type="InterPro" id="IPR003961">
    <property type="entry name" value="FN3_dom"/>
</dbReference>
<dbReference type="InterPro" id="IPR036116">
    <property type="entry name" value="FN3_sf"/>
</dbReference>
<dbReference type="InterPro" id="IPR050650">
    <property type="entry name" value="Type-II_Cytokine-TF_Rcpt"/>
</dbReference>
<keyword evidence="1" id="KW-0812">Transmembrane</keyword>
<evidence type="ECO:0000313" key="6">
    <source>
        <dbReference type="Proteomes" id="UP000265000"/>
    </source>
</evidence>
<dbReference type="GO" id="GO:0004896">
    <property type="term" value="F:cytokine receptor activity"/>
    <property type="evidence" value="ECO:0007669"/>
    <property type="project" value="TreeGrafter"/>
</dbReference>
<reference evidence="5" key="1">
    <citation type="submission" date="2025-08" db="UniProtKB">
        <authorList>
            <consortium name="Ensembl"/>
        </authorList>
    </citation>
    <scope>IDENTIFICATION</scope>
</reference>
<keyword evidence="2" id="KW-0732">Signal</keyword>
<feature type="domain" description="Interferon/interleukin receptor" evidence="4">
    <location>
        <begin position="117"/>
        <end position="216"/>
    </location>
</feature>
<dbReference type="PANTHER" id="PTHR20859:SF46">
    <property type="entry name" value="INTERFERON GAMMA RECEPTOR 2"/>
    <property type="match status" value="1"/>
</dbReference>
<name>A0A3Q2TTV6_FUNHE</name>
<dbReference type="Gene3D" id="2.60.40.10">
    <property type="entry name" value="Immunoglobulins"/>
    <property type="match status" value="1"/>
</dbReference>
<dbReference type="Ensembl" id="ENSFHET00000029735.1">
    <property type="protein sequence ID" value="ENSFHEP00000020235.1"/>
    <property type="gene ID" value="ENSFHEG00000022157.1"/>
</dbReference>
<feature type="transmembrane region" description="Helical" evidence="1">
    <location>
        <begin position="222"/>
        <end position="246"/>
    </location>
</feature>
<dbReference type="PANTHER" id="PTHR20859">
    <property type="entry name" value="INTERFERON/INTERLEUKIN RECEPTOR"/>
    <property type="match status" value="1"/>
</dbReference>
<evidence type="ECO:0000256" key="2">
    <source>
        <dbReference type="SAM" id="SignalP"/>
    </source>
</evidence>
<dbReference type="InterPro" id="IPR015373">
    <property type="entry name" value="Interferon/interleukin_rcp_dom"/>
</dbReference>
<keyword evidence="1" id="KW-1133">Transmembrane helix</keyword>
<dbReference type="GeneTree" id="ENSGT00940000158231"/>
<keyword evidence="6" id="KW-1185">Reference proteome</keyword>
<dbReference type="Pfam" id="PF09294">
    <property type="entry name" value="Interfer-bind"/>
    <property type="match status" value="1"/>
</dbReference>
<protein>
    <submittedName>
        <fullName evidence="5">Interleukin-10 receptor subunit beta-like</fullName>
    </submittedName>
</protein>
<proteinExistence type="predicted"/>
<keyword evidence="1" id="KW-0472">Membrane</keyword>
<sequence length="303" mass="32891">MSAAVWVSMLTFSALSAVASGVLSGPTEVRLSSRNLNLMLTWEPAAAAPSGLIYSTEFTSMVAPFREGCVNISALQCDLIPFNISPYGRYRGRVRAVLGAEASAWVESNNITLDKDTLIGPPSVALLSLGPTLEVSIKDPVFQISPLRNVYSNAAYNITFWKKGEKHQATNMDNIQQDRVVLNELEPLSEYCVQVHINTMTNKNPGEPSSPICEKTGKHDELPWVAAVIVVVIVAAAVALTVLVVLKWKNISQVFWPKVSLPKLFGESLKETPETSVCLALQPTEEVDPVSVVTPEEDAAAIR</sequence>
<reference evidence="5" key="2">
    <citation type="submission" date="2025-09" db="UniProtKB">
        <authorList>
            <consortium name="Ensembl"/>
        </authorList>
    </citation>
    <scope>IDENTIFICATION</scope>
</reference>
<organism evidence="5 6">
    <name type="scientific">Fundulus heteroclitus</name>
    <name type="common">Killifish</name>
    <name type="synonym">Mummichog</name>
    <dbReference type="NCBI Taxonomy" id="8078"/>
    <lineage>
        <taxon>Eukaryota</taxon>
        <taxon>Metazoa</taxon>
        <taxon>Chordata</taxon>
        <taxon>Craniata</taxon>
        <taxon>Vertebrata</taxon>
        <taxon>Euteleostomi</taxon>
        <taxon>Actinopterygii</taxon>
        <taxon>Neopterygii</taxon>
        <taxon>Teleostei</taxon>
        <taxon>Neoteleostei</taxon>
        <taxon>Acanthomorphata</taxon>
        <taxon>Ovalentaria</taxon>
        <taxon>Atherinomorphae</taxon>
        <taxon>Cyprinodontiformes</taxon>
        <taxon>Fundulidae</taxon>
        <taxon>Fundulus</taxon>
    </lineage>
</organism>
<evidence type="ECO:0000256" key="1">
    <source>
        <dbReference type="SAM" id="Phobius"/>
    </source>
</evidence>